<evidence type="ECO:0000256" key="3">
    <source>
        <dbReference type="SAM" id="MobiDB-lite"/>
    </source>
</evidence>
<gene>
    <name evidence="5" type="ORF">GSONMT00057123001</name>
</gene>
<dbReference type="GO" id="GO:0005737">
    <property type="term" value="C:cytoplasm"/>
    <property type="evidence" value="ECO:0007669"/>
    <property type="project" value="UniProtKB-SubCell"/>
</dbReference>
<dbReference type="SUPFAM" id="SSF48065">
    <property type="entry name" value="DBL homology domain (DH-domain)"/>
    <property type="match status" value="1"/>
</dbReference>
<feature type="region of interest" description="Disordered" evidence="3">
    <location>
        <begin position="86"/>
        <end position="134"/>
    </location>
</feature>
<dbReference type="PANTHER" id="PTHR46006:SF4">
    <property type="entry name" value="NEUROEPITHELIAL CELL-TRANSFORMING GENE 1 PROTEIN"/>
    <property type="match status" value="1"/>
</dbReference>
<organism evidence="5 6">
    <name type="scientific">Oncorhynchus mykiss</name>
    <name type="common">Rainbow trout</name>
    <name type="synonym">Salmo gairdneri</name>
    <dbReference type="NCBI Taxonomy" id="8022"/>
    <lineage>
        <taxon>Eukaryota</taxon>
        <taxon>Metazoa</taxon>
        <taxon>Chordata</taxon>
        <taxon>Craniata</taxon>
        <taxon>Vertebrata</taxon>
        <taxon>Euteleostomi</taxon>
        <taxon>Actinopterygii</taxon>
        <taxon>Neopterygii</taxon>
        <taxon>Teleostei</taxon>
        <taxon>Protacanthopterygii</taxon>
        <taxon>Salmoniformes</taxon>
        <taxon>Salmonidae</taxon>
        <taxon>Salmoninae</taxon>
        <taxon>Oncorhynchus</taxon>
    </lineage>
</organism>
<dbReference type="Gene3D" id="1.20.900.10">
    <property type="entry name" value="Dbl homology (DH) domain"/>
    <property type="match status" value="1"/>
</dbReference>
<dbReference type="PROSITE" id="PS50010">
    <property type="entry name" value="DH_2"/>
    <property type="match status" value="1"/>
</dbReference>
<dbReference type="AlphaFoldDB" id="A0A060XQI3"/>
<dbReference type="Pfam" id="PF00621">
    <property type="entry name" value="RhoGEF"/>
    <property type="match status" value="1"/>
</dbReference>
<feature type="domain" description="DH" evidence="4">
    <location>
        <begin position="259"/>
        <end position="356"/>
    </location>
</feature>
<proteinExistence type="predicted"/>
<keyword evidence="2" id="KW-0963">Cytoplasm</keyword>
<feature type="compositionally biased region" description="Basic residues" evidence="3">
    <location>
        <begin position="97"/>
        <end position="106"/>
    </location>
</feature>
<dbReference type="STRING" id="8022.A0A060XQI3"/>
<dbReference type="Proteomes" id="UP000193380">
    <property type="component" value="Chromosome 15"/>
</dbReference>
<protein>
    <recommendedName>
        <fullName evidence="4">DH domain-containing protein</fullName>
    </recommendedName>
</protein>
<dbReference type="PANTHER" id="PTHR46006">
    <property type="entry name" value="RHO GUANINE NUCLEOTIDE EXCHANGE FACTOR AT 64C, ISOFORM A"/>
    <property type="match status" value="1"/>
</dbReference>
<reference evidence="5 6" key="1">
    <citation type="journal article" date="2014" name="Nat. Commun.">
        <title>The rainbow trout genome provides novel insights into evolution after whole-genome duplication in vertebrates.</title>
        <authorList>
            <person name="Berthelot C."/>
            <person name="Brunet F."/>
            <person name="Chalopin D."/>
            <person name="Juanchich A."/>
            <person name="Bernard M."/>
            <person name="Noel B."/>
            <person name="Bento P."/>
            <person name="Da Silva C."/>
            <person name="Labadie K."/>
            <person name="Alberti A."/>
            <person name="Aury J.M."/>
            <person name="Louis A."/>
            <person name="Dehais P."/>
            <person name="Bardou P."/>
            <person name="Montfort J."/>
            <person name="Klopp C."/>
            <person name="Cabau C."/>
            <person name="Gaspin C."/>
            <person name="Thorgaard G.H."/>
            <person name="Boussaha M."/>
            <person name="Quillet E."/>
            <person name="Guyomard R."/>
            <person name="Galiana D."/>
            <person name="Bobe J."/>
            <person name="Volff J.N."/>
            <person name="Genet C."/>
            <person name="Wincker P."/>
            <person name="Jaillon O."/>
            <person name="Roest Crollius H."/>
            <person name="Guiguen Y."/>
        </authorList>
    </citation>
    <scope>NUCLEOTIDE SEQUENCE [LARGE SCALE GENOMIC DNA]</scope>
</reference>
<accession>A0A060XQI3</accession>
<comment type="subcellular location">
    <subcellularLocation>
        <location evidence="1">Cytoplasm</location>
    </subcellularLocation>
</comment>
<feature type="region of interest" description="Disordered" evidence="3">
    <location>
        <begin position="205"/>
        <end position="238"/>
    </location>
</feature>
<evidence type="ECO:0000256" key="1">
    <source>
        <dbReference type="ARBA" id="ARBA00004496"/>
    </source>
</evidence>
<dbReference type="PaxDb" id="8022-A0A060XQI3"/>
<dbReference type="InterPro" id="IPR051480">
    <property type="entry name" value="Endocytic_GEF_Adapter"/>
</dbReference>
<dbReference type="InterPro" id="IPR035899">
    <property type="entry name" value="DBL_dom_sf"/>
</dbReference>
<dbReference type="EMBL" id="FR905826">
    <property type="protein sequence ID" value="CDQ81736.1"/>
    <property type="molecule type" value="Genomic_DNA"/>
</dbReference>
<dbReference type="InterPro" id="IPR000219">
    <property type="entry name" value="DH_dom"/>
</dbReference>
<evidence type="ECO:0000259" key="4">
    <source>
        <dbReference type="PROSITE" id="PS50010"/>
    </source>
</evidence>
<evidence type="ECO:0000313" key="5">
    <source>
        <dbReference type="EMBL" id="CDQ81736.1"/>
    </source>
</evidence>
<name>A0A060XQI3_ONCMY</name>
<dbReference type="GO" id="GO:0005085">
    <property type="term" value="F:guanyl-nucleotide exchange factor activity"/>
    <property type="evidence" value="ECO:0007669"/>
    <property type="project" value="InterPro"/>
</dbReference>
<dbReference type="GO" id="GO:0035025">
    <property type="term" value="P:positive regulation of Rho protein signal transduction"/>
    <property type="evidence" value="ECO:0007669"/>
    <property type="project" value="TreeGrafter"/>
</dbReference>
<evidence type="ECO:0000313" key="6">
    <source>
        <dbReference type="Proteomes" id="UP000193380"/>
    </source>
</evidence>
<sequence length="372" mass="41836">MGGCGGYDKQPSFSQQTNWTALLYATGDKPQVFPYWSLFRFPPYSKNFKHPYCYYFFLNSYLLFSPLTLISGSAFQMEETGEAQVQISIPEKQNDRPKRKANMKRKFTIDDETSPERNNNSKSRPGLRRGSSFTFLTPGPQWDFSLKRKCREKNESDAVSLCSFDFKEPSNKRVRPLGRVTSLANFISPVRNGAVRRFGQTIQSISFRGDGNGGKTPGVPQKPCSKAAAPTPPKRRNSTLWSETLDVHQKGTFSTKEIKRQEAIFELTRGEQDLIEDLQLARKAYHDPMLKLSIMSEEELSHIFGDLDAYIPLHEDLLAQLATATGPDGTVGQIGQIVVSWVRTRARAHSILASLYLSLPVCLAGTKVLMMS</sequence>
<evidence type="ECO:0000256" key="2">
    <source>
        <dbReference type="ARBA" id="ARBA00022490"/>
    </source>
</evidence>